<protein>
    <submittedName>
        <fullName evidence="1">Uncharacterized protein</fullName>
    </submittedName>
</protein>
<dbReference type="OrthoDB" id="8006078at2"/>
<gene>
    <name evidence="1" type="ORF">AWJ14_19390</name>
</gene>
<proteinExistence type="predicted"/>
<accession>A0A1C1YSB9</accession>
<comment type="caution">
    <text evidence="1">The sequence shown here is derived from an EMBL/GenBank/DDBJ whole genome shotgun (WGS) entry which is preliminary data.</text>
</comment>
<keyword evidence="2" id="KW-1185">Reference proteome</keyword>
<dbReference type="STRING" id="1480615.AWJ14_19390"/>
<organism evidence="1 2">
    <name type="scientific">Hoeflea olei</name>
    <dbReference type="NCBI Taxonomy" id="1480615"/>
    <lineage>
        <taxon>Bacteria</taxon>
        <taxon>Pseudomonadati</taxon>
        <taxon>Pseudomonadota</taxon>
        <taxon>Alphaproteobacteria</taxon>
        <taxon>Hyphomicrobiales</taxon>
        <taxon>Rhizobiaceae</taxon>
        <taxon>Hoeflea</taxon>
    </lineage>
</organism>
<dbReference type="Proteomes" id="UP000094795">
    <property type="component" value="Unassembled WGS sequence"/>
</dbReference>
<evidence type="ECO:0000313" key="2">
    <source>
        <dbReference type="Proteomes" id="UP000094795"/>
    </source>
</evidence>
<dbReference type="RefSeq" id="WP_066182116.1">
    <property type="nucleotide sequence ID" value="NZ_LQZT01000042.1"/>
</dbReference>
<dbReference type="AlphaFoldDB" id="A0A1C1YSB9"/>
<name>A0A1C1YSB9_9HYPH</name>
<evidence type="ECO:0000313" key="1">
    <source>
        <dbReference type="EMBL" id="OCW56260.1"/>
    </source>
</evidence>
<dbReference type="EMBL" id="LQZT01000042">
    <property type="protein sequence ID" value="OCW56260.1"/>
    <property type="molecule type" value="Genomic_DNA"/>
</dbReference>
<reference evidence="1 2" key="1">
    <citation type="submission" date="2015-12" db="EMBL/GenBank/DDBJ databases">
        <authorList>
            <person name="Shamseldin A."/>
            <person name="Moawad H."/>
            <person name="Abd El-Rahim W.M."/>
            <person name="Sadowsky M.J."/>
        </authorList>
    </citation>
    <scope>NUCLEOTIDE SEQUENCE [LARGE SCALE GENOMIC DNA]</scope>
    <source>
        <strain evidence="1 2">JC234</strain>
    </source>
</reference>
<sequence>MAKDDLFTFDLRGFEKTMSRVEKTILPTAQAGFLNGIAFSARKALLKHADAVIEGKPTTWTKKGFVVDKATPDSVEATVRLQPQQAGYMTYLINGGIRRKGDVGATPYDVLTDAPDSEKNAFGNLKRGYLKKLSRQARLEKTKRARLAAKRDKLRKAGQPTAPASWAANNPNKPGIFFGRVGNQKGYWQRAAMRDGDYRLKLLARMSDEAVYKPTFKWDDTISASVRDSDPGKIYQAEITRALRKLNGG</sequence>